<sequence>MPPPSGTHRREISIDGIAQRVRWLPGTPPGPADLDGRLTHHAMVVWGQQDAQEDNFLVVHDLVVTSRGSAVVRVEDEVVTAFAHRGKMTDLHVCDSGPGGGPVTVLFGTTEG</sequence>
<evidence type="ECO:0000256" key="1">
    <source>
        <dbReference type="ARBA" id="ARBA00004123"/>
    </source>
</evidence>
<dbReference type="GO" id="GO:0031080">
    <property type="term" value="C:nuclear pore outer ring"/>
    <property type="evidence" value="ECO:0007669"/>
    <property type="project" value="TreeGrafter"/>
</dbReference>
<reference evidence="5 6" key="1">
    <citation type="journal article" date="2021" name="Sci. Rep.">
        <title>Genome sequencing of the multicellular alga Astrephomene provides insights into convergent evolution of germ-soma differentiation.</title>
        <authorList>
            <person name="Yamashita S."/>
            <person name="Yamamoto K."/>
            <person name="Matsuzaki R."/>
            <person name="Suzuki S."/>
            <person name="Yamaguchi H."/>
            <person name="Hirooka S."/>
            <person name="Minakuchi Y."/>
            <person name="Miyagishima S."/>
            <person name="Kawachi M."/>
            <person name="Toyoda A."/>
            <person name="Nozaki H."/>
        </authorList>
    </citation>
    <scope>NUCLEOTIDE SEQUENCE [LARGE SCALE GENOMIC DNA]</scope>
    <source>
        <strain evidence="5 6">NIES-4017</strain>
    </source>
</reference>
<comment type="caution">
    <text evidence="5">The sequence shown here is derived from an EMBL/GenBank/DDBJ whole genome shotgun (WGS) entry which is preliminary data.</text>
</comment>
<keyword evidence="2" id="KW-0853">WD repeat</keyword>
<gene>
    <name evidence="5" type="ORF">Agub_g766</name>
</gene>
<proteinExistence type="predicted"/>
<evidence type="ECO:0000313" key="5">
    <source>
        <dbReference type="EMBL" id="GFR40203.1"/>
    </source>
</evidence>
<evidence type="ECO:0000313" key="6">
    <source>
        <dbReference type="Proteomes" id="UP001054857"/>
    </source>
</evidence>
<comment type="subcellular location">
    <subcellularLocation>
        <location evidence="1">Nucleus</location>
    </subcellularLocation>
</comment>
<keyword evidence="3" id="KW-0677">Repeat</keyword>
<protein>
    <submittedName>
        <fullName evidence="5">Uncharacterized protein</fullName>
    </submittedName>
</protein>
<name>A0AAD3HGX1_9CHLO</name>
<feature type="non-terminal residue" evidence="5">
    <location>
        <position position="112"/>
    </location>
</feature>
<dbReference type="EMBL" id="BMAR01000001">
    <property type="protein sequence ID" value="GFR40203.1"/>
    <property type="molecule type" value="Genomic_DNA"/>
</dbReference>
<dbReference type="Proteomes" id="UP001054857">
    <property type="component" value="Unassembled WGS sequence"/>
</dbReference>
<evidence type="ECO:0000256" key="4">
    <source>
        <dbReference type="ARBA" id="ARBA00023242"/>
    </source>
</evidence>
<accession>A0AAD3HGX1</accession>
<dbReference type="PANTHER" id="PTHR22652:SF0">
    <property type="entry name" value="NUCLEOPORIN NUP43"/>
    <property type="match status" value="1"/>
</dbReference>
<keyword evidence="4" id="KW-0539">Nucleus</keyword>
<keyword evidence="6" id="KW-1185">Reference proteome</keyword>
<organism evidence="5 6">
    <name type="scientific">Astrephomene gubernaculifera</name>
    <dbReference type="NCBI Taxonomy" id="47775"/>
    <lineage>
        <taxon>Eukaryota</taxon>
        <taxon>Viridiplantae</taxon>
        <taxon>Chlorophyta</taxon>
        <taxon>core chlorophytes</taxon>
        <taxon>Chlorophyceae</taxon>
        <taxon>CS clade</taxon>
        <taxon>Chlamydomonadales</taxon>
        <taxon>Astrephomenaceae</taxon>
        <taxon>Astrephomene</taxon>
    </lineage>
</organism>
<evidence type="ECO:0000256" key="2">
    <source>
        <dbReference type="ARBA" id="ARBA00022574"/>
    </source>
</evidence>
<dbReference type="PANTHER" id="PTHR22652">
    <property type="entry name" value="NUCLEOPORIN NUP43"/>
    <property type="match status" value="1"/>
</dbReference>
<dbReference type="AlphaFoldDB" id="A0AAD3HGX1"/>
<evidence type="ECO:0000256" key="3">
    <source>
        <dbReference type="ARBA" id="ARBA00022737"/>
    </source>
</evidence>